<reference evidence="2" key="1">
    <citation type="submission" date="2016-01" db="EMBL/GenBank/DDBJ databases">
        <authorList>
            <person name="Mitreva M."/>
            <person name="Pepin K.H."/>
            <person name="Mihindukulasuriya K.A."/>
            <person name="Fulton R."/>
            <person name="Fronick C."/>
            <person name="O'Laughlin M."/>
            <person name="Miner T."/>
            <person name="Herter B."/>
            <person name="Rosa B.A."/>
            <person name="Cordes M."/>
            <person name="Tomlinson C."/>
            <person name="Wollam A."/>
            <person name="Palsikar V.B."/>
            <person name="Mardis E.R."/>
            <person name="Wilson R.K."/>
        </authorList>
    </citation>
    <scope>NUCLEOTIDE SEQUENCE [LARGE SCALE GENOMIC DNA]</scope>
    <source>
        <strain evidence="2">GED7749B</strain>
    </source>
</reference>
<protein>
    <submittedName>
        <fullName evidence="1">Uncharacterized protein</fullName>
    </submittedName>
</protein>
<comment type="caution">
    <text evidence="1">The sequence shown here is derived from an EMBL/GenBank/DDBJ whole genome shotgun (WGS) entry which is preliminary data.</text>
</comment>
<evidence type="ECO:0000313" key="2">
    <source>
        <dbReference type="Proteomes" id="UP000070376"/>
    </source>
</evidence>
<organism evidence="1 2">
    <name type="scientific">Heyndrickxia coagulans</name>
    <name type="common">Weizmannia coagulans</name>
    <dbReference type="NCBI Taxonomy" id="1398"/>
    <lineage>
        <taxon>Bacteria</taxon>
        <taxon>Bacillati</taxon>
        <taxon>Bacillota</taxon>
        <taxon>Bacilli</taxon>
        <taxon>Bacillales</taxon>
        <taxon>Bacillaceae</taxon>
        <taxon>Heyndrickxia</taxon>
    </lineage>
</organism>
<accession>A0A133L0S6</accession>
<dbReference type="PATRIC" id="fig|1398.22.peg.515"/>
<dbReference type="EMBL" id="LRPN01000017">
    <property type="protein sequence ID" value="KWZ85347.1"/>
    <property type="molecule type" value="Genomic_DNA"/>
</dbReference>
<gene>
    <name evidence="1" type="ORF">HMPREF3213_00519</name>
</gene>
<sequence length="43" mass="4983">MIIQFATCISRKKGTRSRNSLTYIKQVGIARQKYIQILLKLIS</sequence>
<name>A0A133L0S6_HEYCO</name>
<evidence type="ECO:0000313" key="1">
    <source>
        <dbReference type="EMBL" id="KWZ85347.1"/>
    </source>
</evidence>
<proteinExistence type="predicted"/>
<dbReference type="AlphaFoldDB" id="A0A133L0S6"/>
<dbReference type="Proteomes" id="UP000070376">
    <property type="component" value="Unassembled WGS sequence"/>
</dbReference>